<evidence type="ECO:0000313" key="9">
    <source>
        <dbReference type="Proteomes" id="UP001501391"/>
    </source>
</evidence>
<dbReference type="InterPro" id="IPR016032">
    <property type="entry name" value="Sig_transdc_resp-reg_C-effctor"/>
</dbReference>
<dbReference type="Gene3D" id="1.10.10.10">
    <property type="entry name" value="Winged helix-like DNA-binding domain superfamily/Winged helix DNA-binding domain"/>
    <property type="match status" value="1"/>
</dbReference>
<feature type="domain" description="OmpR/PhoB-type" evidence="7">
    <location>
        <begin position="1"/>
        <end position="64"/>
    </location>
</feature>
<dbReference type="Gene3D" id="3.40.50.300">
    <property type="entry name" value="P-loop containing nucleotide triphosphate hydrolases"/>
    <property type="match status" value="1"/>
</dbReference>
<evidence type="ECO:0000256" key="5">
    <source>
        <dbReference type="ARBA" id="ARBA00023163"/>
    </source>
</evidence>
<comment type="similarity">
    <text evidence="1">Belongs to the AfsR/DnrI/RedD regulatory family.</text>
</comment>
<dbReference type="SUPFAM" id="SSF52540">
    <property type="entry name" value="P-loop containing nucleoside triphosphate hydrolases"/>
    <property type="match status" value="1"/>
</dbReference>
<protein>
    <recommendedName>
        <fullName evidence="7">OmpR/PhoB-type domain-containing protein</fullName>
    </recommendedName>
</protein>
<dbReference type="Gene3D" id="1.25.40.10">
    <property type="entry name" value="Tetratricopeptide repeat domain"/>
    <property type="match status" value="1"/>
</dbReference>
<dbReference type="SUPFAM" id="SSF46894">
    <property type="entry name" value="C-terminal effector domain of the bipartite response regulators"/>
    <property type="match status" value="1"/>
</dbReference>
<gene>
    <name evidence="8" type="ORF">GCM10009787_51110</name>
</gene>
<dbReference type="SMART" id="SM01043">
    <property type="entry name" value="BTAD"/>
    <property type="match status" value="1"/>
</dbReference>
<dbReference type="PROSITE" id="PS51755">
    <property type="entry name" value="OMPR_PHOB"/>
    <property type="match status" value="1"/>
</dbReference>
<dbReference type="EMBL" id="BAAAOQ010000017">
    <property type="protein sequence ID" value="GAA2200394.1"/>
    <property type="molecule type" value="Genomic_DNA"/>
</dbReference>
<dbReference type="InterPro" id="IPR036388">
    <property type="entry name" value="WH-like_DNA-bd_sf"/>
</dbReference>
<keyword evidence="5" id="KW-0804">Transcription</keyword>
<dbReference type="Proteomes" id="UP001501391">
    <property type="component" value="Unassembled WGS sequence"/>
</dbReference>
<dbReference type="InterPro" id="IPR005158">
    <property type="entry name" value="BTAD"/>
</dbReference>
<evidence type="ECO:0000256" key="3">
    <source>
        <dbReference type="ARBA" id="ARBA00023015"/>
    </source>
</evidence>
<evidence type="ECO:0000256" key="1">
    <source>
        <dbReference type="ARBA" id="ARBA00005820"/>
    </source>
</evidence>
<comment type="caution">
    <text evidence="8">The sequence shown here is derived from an EMBL/GenBank/DDBJ whole genome shotgun (WGS) entry which is preliminary data.</text>
</comment>
<dbReference type="SUPFAM" id="SSF48452">
    <property type="entry name" value="TPR-like"/>
    <property type="match status" value="1"/>
</dbReference>
<evidence type="ECO:0000259" key="7">
    <source>
        <dbReference type="PROSITE" id="PS51755"/>
    </source>
</evidence>
<evidence type="ECO:0000256" key="6">
    <source>
        <dbReference type="PROSITE-ProRule" id="PRU01091"/>
    </source>
</evidence>
<evidence type="ECO:0000256" key="2">
    <source>
        <dbReference type="ARBA" id="ARBA00023012"/>
    </source>
</evidence>
<dbReference type="PANTHER" id="PTHR35807:SF1">
    <property type="entry name" value="TRANSCRIPTIONAL REGULATOR REDD"/>
    <property type="match status" value="1"/>
</dbReference>
<dbReference type="Pfam" id="PF03704">
    <property type="entry name" value="BTAD"/>
    <property type="match status" value="1"/>
</dbReference>
<keyword evidence="9" id="KW-1185">Reference proteome</keyword>
<dbReference type="InterPro" id="IPR027417">
    <property type="entry name" value="P-loop_NTPase"/>
</dbReference>
<keyword evidence="4 6" id="KW-0238">DNA-binding</keyword>
<dbReference type="InterPro" id="IPR051677">
    <property type="entry name" value="AfsR-DnrI-RedD_regulator"/>
</dbReference>
<dbReference type="InterPro" id="IPR001867">
    <property type="entry name" value="OmpR/PhoB-type_DNA-bd"/>
</dbReference>
<keyword evidence="3" id="KW-0805">Transcription regulation</keyword>
<proteinExistence type="inferred from homology"/>
<name>A0ABP5NLI9_9ACTN</name>
<dbReference type="InterPro" id="IPR011990">
    <property type="entry name" value="TPR-like_helical_dom_sf"/>
</dbReference>
<evidence type="ECO:0000256" key="4">
    <source>
        <dbReference type="ARBA" id="ARBA00023125"/>
    </source>
</evidence>
<dbReference type="PANTHER" id="PTHR35807">
    <property type="entry name" value="TRANSCRIPTIONAL REGULATOR REDD-RELATED"/>
    <property type="match status" value="1"/>
</dbReference>
<accession>A0ABP5NLI9</accession>
<reference evidence="9" key="1">
    <citation type="journal article" date="2019" name="Int. J. Syst. Evol. Microbiol.">
        <title>The Global Catalogue of Microorganisms (GCM) 10K type strain sequencing project: providing services to taxonomists for standard genome sequencing and annotation.</title>
        <authorList>
            <consortium name="The Broad Institute Genomics Platform"/>
            <consortium name="The Broad Institute Genome Sequencing Center for Infectious Disease"/>
            <person name="Wu L."/>
            <person name="Ma J."/>
        </authorList>
    </citation>
    <scope>NUCLEOTIDE SEQUENCE [LARGE SCALE GENOMIC DNA]</scope>
    <source>
        <strain evidence="9">JCM 14924</strain>
    </source>
</reference>
<dbReference type="Pfam" id="PF00486">
    <property type="entry name" value="Trans_reg_C"/>
    <property type="match status" value="1"/>
</dbReference>
<dbReference type="CDD" id="cd15831">
    <property type="entry name" value="BTAD"/>
    <property type="match status" value="1"/>
</dbReference>
<sequence length="685" mass="74355">MLLLHPGNVVSVDALVEAVWNGRPPATARTQVAICIAALRKRFKAEGCDDEVILTTHPGYVLALDHHYLDVTEFDQLVADAQDAVRRQCPADAAALYEEALGLWQGPALAGVAGTQVEDEIQRLEELRLATYDSFVEVQLELGHHREIIPGLVSVVRDHPLRERSRHALMLAQYRVGRRAEAMETFREGWEQSVEGLGLEPGPELQELHTAILQDDPGLVTPATTVPKAPSAERRMPMELPADVPDFVGRGPQLAALGRLVSDDEDAHTPLSVGLVTGPAGAGKSGLAIHWAHRVAERFPDGLLFADLGPQQEHQEPPTADAVLGRFLSSLGVPATEIPSVPAERVALYRSVLAGRRVLIVLDNAQTFEQIRSLIPGGSRCCVLVTSRGELEQLLIRHGAVRIGVDALPVQEAVSLLGRVIGAARVDDARQDAVQLVELCDRLPLTIRVAAARLAAKPHWPIGYLVSRLTPEQSRLDELSVAGTQMRSAFALSYRALSPDAALLYRRLGLLEAPDFAAWVGAALLDRDLAGTEKLIDQLIAAQLLAVAGFDGTGEPRYRFRTLSRLYAKELAHQQESVRDRRAALSRAFDGWRALAEHARRAERCAPDPLAQGTVPGGPADAALYGRLARHPSNWLRAERQALISVIDQAARHGMDRVSEALATLMLDRPEACVTGVRPPQAPAA</sequence>
<organism evidence="8 9">
    <name type="scientific">Streptomyces bangladeshensis</name>
    <dbReference type="NCBI Taxonomy" id="295352"/>
    <lineage>
        <taxon>Bacteria</taxon>
        <taxon>Bacillati</taxon>
        <taxon>Actinomycetota</taxon>
        <taxon>Actinomycetes</taxon>
        <taxon>Kitasatosporales</taxon>
        <taxon>Streptomycetaceae</taxon>
        <taxon>Streptomyces</taxon>
    </lineage>
</organism>
<feature type="DNA-binding region" description="OmpR/PhoB-type" evidence="6">
    <location>
        <begin position="1"/>
        <end position="64"/>
    </location>
</feature>
<evidence type="ECO:0000313" key="8">
    <source>
        <dbReference type="EMBL" id="GAA2200394.1"/>
    </source>
</evidence>
<keyword evidence="2" id="KW-0902">Two-component regulatory system</keyword>